<dbReference type="SUPFAM" id="SSF140931">
    <property type="entry name" value="Fic-like"/>
    <property type="match status" value="1"/>
</dbReference>
<dbReference type="GO" id="GO:0005524">
    <property type="term" value="F:ATP binding"/>
    <property type="evidence" value="ECO:0007669"/>
    <property type="project" value="UniProtKB-KW"/>
</dbReference>
<keyword evidence="5" id="KW-1185">Reference proteome</keyword>
<keyword evidence="2" id="KW-0547">Nucleotide-binding</keyword>
<feature type="domain" description="Fido" evidence="3">
    <location>
        <begin position="148"/>
        <end position="301"/>
    </location>
</feature>
<evidence type="ECO:0000313" key="5">
    <source>
        <dbReference type="Proteomes" id="UP000248168"/>
    </source>
</evidence>
<reference evidence="5" key="1">
    <citation type="submission" date="2018-04" db="EMBL/GenBank/DDBJ databases">
        <authorList>
            <person name="Lucker S."/>
            <person name="Sakoula D."/>
        </authorList>
    </citation>
    <scope>NUCLEOTIDE SEQUENCE [LARGE SCALE GENOMIC DNA]</scope>
</reference>
<dbReference type="OrthoDB" id="9813719at2"/>
<accession>A0A330LFP9</accession>
<evidence type="ECO:0000256" key="1">
    <source>
        <dbReference type="PIRSR" id="PIRSR640198-1"/>
    </source>
</evidence>
<dbReference type="PANTHER" id="PTHR13504:SF38">
    <property type="entry name" value="FIDO DOMAIN-CONTAINING PROTEIN"/>
    <property type="match status" value="1"/>
</dbReference>
<dbReference type="AlphaFoldDB" id="A0A330LFP9"/>
<dbReference type="Gene3D" id="1.10.3290.10">
    <property type="entry name" value="Fido-like domain"/>
    <property type="match status" value="1"/>
</dbReference>
<feature type="active site" evidence="1">
    <location>
        <position position="244"/>
    </location>
</feature>
<dbReference type="PANTHER" id="PTHR13504">
    <property type="entry name" value="FIDO DOMAIN-CONTAINING PROTEIN DDB_G0283145"/>
    <property type="match status" value="1"/>
</dbReference>
<proteinExistence type="predicted"/>
<dbReference type="InterPro" id="IPR036597">
    <property type="entry name" value="Fido-like_dom_sf"/>
</dbReference>
<keyword evidence="2" id="KW-0067">ATP-binding</keyword>
<dbReference type="InterPro" id="IPR040198">
    <property type="entry name" value="Fido_containing"/>
</dbReference>
<name>A0A330LFP9_9BACT</name>
<dbReference type="EMBL" id="OUNR01000017">
    <property type="protein sequence ID" value="SPP65858.1"/>
    <property type="molecule type" value="Genomic_DNA"/>
</dbReference>
<protein>
    <recommendedName>
        <fullName evidence="3">Fido domain-containing protein</fullName>
    </recommendedName>
</protein>
<evidence type="ECO:0000313" key="4">
    <source>
        <dbReference type="EMBL" id="SPP65858.1"/>
    </source>
</evidence>
<dbReference type="Proteomes" id="UP000248168">
    <property type="component" value="Unassembled WGS sequence"/>
</dbReference>
<dbReference type="Pfam" id="PF02661">
    <property type="entry name" value="Fic"/>
    <property type="match status" value="1"/>
</dbReference>
<dbReference type="PROSITE" id="PS51459">
    <property type="entry name" value="FIDO"/>
    <property type="match status" value="1"/>
</dbReference>
<gene>
    <name evidence="4" type="ORF">NITLEN_40331</name>
</gene>
<dbReference type="InParanoid" id="A0A330LFP9"/>
<organism evidence="4 5">
    <name type="scientific">Nitrospira lenta</name>
    <dbReference type="NCBI Taxonomy" id="1436998"/>
    <lineage>
        <taxon>Bacteria</taxon>
        <taxon>Pseudomonadati</taxon>
        <taxon>Nitrospirota</taxon>
        <taxon>Nitrospiria</taxon>
        <taxon>Nitrospirales</taxon>
        <taxon>Nitrospiraceae</taxon>
        <taxon>Nitrospira</taxon>
    </lineage>
</organism>
<evidence type="ECO:0000256" key="2">
    <source>
        <dbReference type="PIRSR" id="PIRSR640198-2"/>
    </source>
</evidence>
<evidence type="ECO:0000259" key="3">
    <source>
        <dbReference type="PROSITE" id="PS51459"/>
    </source>
</evidence>
<feature type="binding site" evidence="2">
    <location>
        <begin position="248"/>
        <end position="255"/>
    </location>
    <ligand>
        <name>ATP</name>
        <dbReference type="ChEBI" id="CHEBI:30616"/>
    </ligand>
</feature>
<dbReference type="InterPro" id="IPR003812">
    <property type="entry name" value="Fido"/>
</dbReference>
<sequence>MACYDRSLCERFSPDCIFMDEQAPVAIDLIGRADKSYKPIVDFIDWSSLALDVQAWNTHLSIVQELGSANSVKLDRAREVAKRAAAIDTGAIEGLYQLDRGITITIAAQTAMWQVAFEKEQEKVRLLIESQLDAYDYVLDLATKSVPIAEAYIRELHRKICSAQNTFKALTSAGIQEQQLNHGEYKKFPNHVQKEDGTLHAYAPVQQTPMEMGRLCEIMRRQDFESAHPVLQAAYVHHAFTRIHPFQDGNGRVARALASIFLYRAASIPLLVLVDHRNAYIDALEAADSGECQTFVNFVTSRSRDAFVLVAESLRTAEVDDPVKTSRAIGDLYLTRGGYKHNQVDLAGQTLLHAVQTQIQKQVTEVPRAGELRFDVTRSGGDIQMPPTPDGYRTLVSIPKESIVLQAESLPPAATKVNRNLVIFVPRNCGRDDDIMILCRETNDLLRVPISSVLGKERMVTDLRVAIFSNRVLGEILCQLKAQAESELKRHGY</sequence>